<dbReference type="InterPro" id="IPR000504">
    <property type="entry name" value="RRM_dom"/>
</dbReference>
<reference evidence="4 5" key="1">
    <citation type="submission" date="2019-09" db="EMBL/GenBank/DDBJ databases">
        <title>A chromosome-level genome assembly of the Chinese tupelo Nyssa sinensis.</title>
        <authorList>
            <person name="Yang X."/>
            <person name="Kang M."/>
            <person name="Yang Y."/>
            <person name="Xiong H."/>
            <person name="Wang M."/>
            <person name="Zhang Z."/>
            <person name="Wang Z."/>
            <person name="Wu H."/>
            <person name="Ma T."/>
            <person name="Liu J."/>
            <person name="Xi Z."/>
        </authorList>
    </citation>
    <scope>NUCLEOTIDE SEQUENCE [LARGE SCALE GENOMIC DNA]</scope>
    <source>
        <strain evidence="4">J267</strain>
        <tissue evidence="4">Leaf</tissue>
    </source>
</reference>
<keyword evidence="1" id="KW-0694">RNA-binding</keyword>
<proteinExistence type="predicted"/>
<feature type="compositionally biased region" description="Polar residues" evidence="2">
    <location>
        <begin position="230"/>
        <end position="267"/>
    </location>
</feature>
<dbReference type="AlphaFoldDB" id="A0A5J5A010"/>
<protein>
    <recommendedName>
        <fullName evidence="3">RRM domain-containing protein</fullName>
    </recommendedName>
</protein>
<name>A0A5J5A010_9ASTE</name>
<evidence type="ECO:0000259" key="3">
    <source>
        <dbReference type="PROSITE" id="PS50102"/>
    </source>
</evidence>
<keyword evidence="5" id="KW-1185">Reference proteome</keyword>
<accession>A0A5J5A010</accession>
<evidence type="ECO:0000313" key="5">
    <source>
        <dbReference type="Proteomes" id="UP000325577"/>
    </source>
</evidence>
<dbReference type="PANTHER" id="PTHR37200:SF1">
    <property type="entry name" value="RNA-BINDING (RRM_RBD_RNP MOTIFS) FAMILY PROTEIN"/>
    <property type="match status" value="1"/>
</dbReference>
<feature type="region of interest" description="Disordered" evidence="2">
    <location>
        <begin position="220"/>
        <end position="267"/>
    </location>
</feature>
<dbReference type="Proteomes" id="UP000325577">
    <property type="component" value="Linkage Group LG4"/>
</dbReference>
<dbReference type="EMBL" id="CM018047">
    <property type="protein sequence ID" value="KAA8523820.1"/>
    <property type="molecule type" value="Genomic_DNA"/>
</dbReference>
<dbReference type="PROSITE" id="PS50102">
    <property type="entry name" value="RRM"/>
    <property type="match status" value="1"/>
</dbReference>
<gene>
    <name evidence="4" type="ORF">F0562_010243</name>
</gene>
<sequence>MRQVAKSCIVLHVCFPGDNEIKITSNVRKVTGHAVAVHDHCYRQSDKLVLCPVKQELLEFFGQDQLIRRRVRSNQSRNEGAKLQSDVAVLYLSCAASEGVLSGSRVRLVNLPKKKNIHRDLQLVFKGVPGIINIIPAVSGNKKTKDPICKGLAFVDFKSEDEANRAPMDEDDLTDKILDSLGDDYKEFIRAVQARDTTIMFDELHEKLLNFEASLHSAKSKPSHFPASANPANRNPTSWRHSFNSGNTNNHWRPSPNSGNNSTGWHP</sequence>
<evidence type="ECO:0000313" key="4">
    <source>
        <dbReference type="EMBL" id="KAA8523820.1"/>
    </source>
</evidence>
<dbReference type="GO" id="GO:0003723">
    <property type="term" value="F:RNA binding"/>
    <property type="evidence" value="ECO:0007669"/>
    <property type="project" value="UniProtKB-UniRule"/>
</dbReference>
<dbReference type="OrthoDB" id="1744836at2759"/>
<evidence type="ECO:0000256" key="1">
    <source>
        <dbReference type="PROSITE-ProRule" id="PRU00176"/>
    </source>
</evidence>
<organism evidence="4 5">
    <name type="scientific">Nyssa sinensis</name>
    <dbReference type="NCBI Taxonomy" id="561372"/>
    <lineage>
        <taxon>Eukaryota</taxon>
        <taxon>Viridiplantae</taxon>
        <taxon>Streptophyta</taxon>
        <taxon>Embryophyta</taxon>
        <taxon>Tracheophyta</taxon>
        <taxon>Spermatophyta</taxon>
        <taxon>Magnoliopsida</taxon>
        <taxon>eudicotyledons</taxon>
        <taxon>Gunneridae</taxon>
        <taxon>Pentapetalae</taxon>
        <taxon>asterids</taxon>
        <taxon>Cornales</taxon>
        <taxon>Nyssaceae</taxon>
        <taxon>Nyssa</taxon>
    </lineage>
</organism>
<dbReference type="PANTHER" id="PTHR37200">
    <property type="entry name" value="RNA-BINDING (RRM/RBD/RNP MOTIFS) FAMILY PROTEIN"/>
    <property type="match status" value="1"/>
</dbReference>
<feature type="domain" description="RRM" evidence="3">
    <location>
        <begin position="104"/>
        <end position="178"/>
    </location>
</feature>
<evidence type="ECO:0000256" key="2">
    <source>
        <dbReference type="SAM" id="MobiDB-lite"/>
    </source>
</evidence>
<dbReference type="CDD" id="cd00590">
    <property type="entry name" value="RRM_SF"/>
    <property type="match status" value="1"/>
</dbReference>